<dbReference type="SUPFAM" id="SSF56349">
    <property type="entry name" value="DNA breaking-rejoining enzymes"/>
    <property type="match status" value="1"/>
</dbReference>
<evidence type="ECO:0000256" key="1">
    <source>
        <dbReference type="ARBA" id="ARBA00023172"/>
    </source>
</evidence>
<protein>
    <recommendedName>
        <fullName evidence="2">Tyr recombinase domain-containing protein</fullName>
    </recommendedName>
</protein>
<comment type="caution">
    <text evidence="3">The sequence shown here is derived from an EMBL/GenBank/DDBJ whole genome shotgun (WGS) entry which is preliminary data.</text>
</comment>
<dbReference type="EMBL" id="SNRW01004241">
    <property type="protein sequence ID" value="KAA6387775.1"/>
    <property type="molecule type" value="Genomic_DNA"/>
</dbReference>
<dbReference type="OrthoDB" id="7699712at2759"/>
<proteinExistence type="predicted"/>
<dbReference type="AlphaFoldDB" id="A0A5J4VYV2"/>
<sequence length="188" mass="22088">MALLAAFTAARITQLTRMRRKNVQIEEQKTMLQTKIMKEKKIRNIRIELKRRGTSYCPDRALESGLMDVNALKEEGDSIWIIIEKKKRLLSPQECGQFFRKVLDEIGIEKDYGGVTIRNAKMTTLRREGATQEKVNAYMRHAQESNIEDVFFNKPVRRDLNALLLLKKIIYDVSIEFNKYRLENKSKY</sequence>
<keyword evidence="1" id="KW-0233">DNA recombination</keyword>
<dbReference type="Proteomes" id="UP000324800">
    <property type="component" value="Unassembled WGS sequence"/>
</dbReference>
<dbReference type="GO" id="GO:0006310">
    <property type="term" value="P:DNA recombination"/>
    <property type="evidence" value="ECO:0007669"/>
    <property type="project" value="UniProtKB-KW"/>
</dbReference>
<organism evidence="3 4">
    <name type="scientific">Streblomastix strix</name>
    <dbReference type="NCBI Taxonomy" id="222440"/>
    <lineage>
        <taxon>Eukaryota</taxon>
        <taxon>Metamonada</taxon>
        <taxon>Preaxostyla</taxon>
        <taxon>Oxymonadida</taxon>
        <taxon>Streblomastigidae</taxon>
        <taxon>Streblomastix</taxon>
    </lineage>
</organism>
<gene>
    <name evidence="3" type="ORF">EZS28_016701</name>
</gene>
<evidence type="ECO:0000313" key="3">
    <source>
        <dbReference type="EMBL" id="KAA6387775.1"/>
    </source>
</evidence>
<dbReference type="GO" id="GO:0003677">
    <property type="term" value="F:DNA binding"/>
    <property type="evidence" value="ECO:0007669"/>
    <property type="project" value="InterPro"/>
</dbReference>
<feature type="domain" description="Tyr recombinase" evidence="2">
    <location>
        <begin position="2"/>
        <end position="145"/>
    </location>
</feature>
<dbReference type="InterPro" id="IPR011010">
    <property type="entry name" value="DNA_brk_join_enz"/>
</dbReference>
<evidence type="ECO:0000313" key="4">
    <source>
        <dbReference type="Proteomes" id="UP000324800"/>
    </source>
</evidence>
<accession>A0A5J4VYV2</accession>
<name>A0A5J4VYV2_9EUKA</name>
<dbReference type="Gene3D" id="1.10.443.10">
    <property type="entry name" value="Intergrase catalytic core"/>
    <property type="match status" value="1"/>
</dbReference>
<reference evidence="3 4" key="1">
    <citation type="submission" date="2019-03" db="EMBL/GenBank/DDBJ databases">
        <title>Single cell metagenomics reveals metabolic interactions within the superorganism composed of flagellate Streblomastix strix and complex community of Bacteroidetes bacteria on its surface.</title>
        <authorList>
            <person name="Treitli S.C."/>
            <person name="Kolisko M."/>
            <person name="Husnik F."/>
            <person name="Keeling P."/>
            <person name="Hampl V."/>
        </authorList>
    </citation>
    <scope>NUCLEOTIDE SEQUENCE [LARGE SCALE GENOMIC DNA]</scope>
    <source>
        <strain evidence="3">ST1C</strain>
    </source>
</reference>
<dbReference type="InterPro" id="IPR013762">
    <property type="entry name" value="Integrase-like_cat_sf"/>
</dbReference>
<dbReference type="GO" id="GO:0015074">
    <property type="term" value="P:DNA integration"/>
    <property type="evidence" value="ECO:0007669"/>
    <property type="project" value="InterPro"/>
</dbReference>
<dbReference type="InterPro" id="IPR002104">
    <property type="entry name" value="Integrase_catalytic"/>
</dbReference>
<dbReference type="Pfam" id="PF00589">
    <property type="entry name" value="Phage_integrase"/>
    <property type="match status" value="1"/>
</dbReference>
<evidence type="ECO:0000259" key="2">
    <source>
        <dbReference type="Pfam" id="PF00589"/>
    </source>
</evidence>